<evidence type="ECO:0000256" key="1">
    <source>
        <dbReference type="SAM" id="MobiDB-lite"/>
    </source>
</evidence>
<dbReference type="EMBL" id="WHWC01000014">
    <property type="protein sequence ID" value="KAG8369534.1"/>
    <property type="molecule type" value="Genomic_DNA"/>
</dbReference>
<dbReference type="AlphaFoldDB" id="A0AAV6WHI3"/>
<evidence type="ECO:0000313" key="3">
    <source>
        <dbReference type="Proteomes" id="UP000826271"/>
    </source>
</evidence>
<sequence>MVKVLLADKGTMNEENYIDKFEEDGEWILVTRRRRQKRCIDELHPLFLKKSYSPTVRKPNPMKVLKIPHVNFKKPSKSNHRTPVTLDYFFPKKFFESKGALPLKTPTSSHVEKNQAKSVVVEHIPQLNPKRREIVADVHVQPGSMSKIQSKVTRSNDYQVMANNLIMPITKVNSSPPNDSSPVKISCQKLQGTFSPKVYKLLEKSGYNFSNPSGLGKLEPELTGEKIHVRIRVTKKEKCVNVQHISVEGDGKGKKPSDNRVSVFDRLSTPTARPSVFGRLGSSSRIPNVQDRLGASNIPQSSVFNRLGGGSTRQLKKRNHAGETDMAGSRNNNQTLIPSQPQGSKSSLVVITMDGTVKVKQRIIRNSRRSNENNPNEDEVEVIISSNYTAVDEDFDPEASNDEIQEAPSELEDGGQATVDELKELNLRMKDEPCPIFNLSPKLTVKIAATDYCASSVSQADIAYTAGKKQHEYIRL</sequence>
<gene>
    <name evidence="2" type="ORF">BUALT_Bualt14G0023500</name>
</gene>
<organism evidence="2 3">
    <name type="scientific">Buddleja alternifolia</name>
    <dbReference type="NCBI Taxonomy" id="168488"/>
    <lineage>
        <taxon>Eukaryota</taxon>
        <taxon>Viridiplantae</taxon>
        <taxon>Streptophyta</taxon>
        <taxon>Embryophyta</taxon>
        <taxon>Tracheophyta</taxon>
        <taxon>Spermatophyta</taxon>
        <taxon>Magnoliopsida</taxon>
        <taxon>eudicotyledons</taxon>
        <taxon>Gunneridae</taxon>
        <taxon>Pentapetalae</taxon>
        <taxon>asterids</taxon>
        <taxon>lamiids</taxon>
        <taxon>Lamiales</taxon>
        <taxon>Scrophulariaceae</taxon>
        <taxon>Buddlejeae</taxon>
        <taxon>Buddleja</taxon>
    </lineage>
</organism>
<feature type="compositionally biased region" description="Polar residues" evidence="1">
    <location>
        <begin position="329"/>
        <end position="346"/>
    </location>
</feature>
<evidence type="ECO:0000313" key="2">
    <source>
        <dbReference type="EMBL" id="KAG8369534.1"/>
    </source>
</evidence>
<reference evidence="2" key="1">
    <citation type="submission" date="2019-10" db="EMBL/GenBank/DDBJ databases">
        <authorList>
            <person name="Zhang R."/>
            <person name="Pan Y."/>
            <person name="Wang J."/>
            <person name="Ma R."/>
            <person name="Yu S."/>
        </authorList>
    </citation>
    <scope>NUCLEOTIDE SEQUENCE</scope>
    <source>
        <strain evidence="2">LA-IB0</strain>
        <tissue evidence="2">Leaf</tissue>
    </source>
</reference>
<comment type="caution">
    <text evidence="2">The sequence shown here is derived from an EMBL/GenBank/DDBJ whole genome shotgun (WGS) entry which is preliminary data.</text>
</comment>
<protein>
    <submittedName>
        <fullName evidence="2">Uncharacterized protein</fullName>
    </submittedName>
</protein>
<accession>A0AAV6WHI3</accession>
<name>A0AAV6WHI3_9LAMI</name>
<dbReference type="Proteomes" id="UP000826271">
    <property type="component" value="Unassembled WGS sequence"/>
</dbReference>
<feature type="region of interest" description="Disordered" evidence="1">
    <location>
        <begin position="299"/>
        <end position="346"/>
    </location>
</feature>
<keyword evidence="3" id="KW-1185">Reference proteome</keyword>
<proteinExistence type="predicted"/>